<reference evidence="2" key="1">
    <citation type="journal article" date="2023" name="Nat. Plants">
        <title>Single-cell RNA sequencing provides a high-resolution roadmap for understanding the multicellular compartmentation of specialized metabolism.</title>
        <authorList>
            <person name="Sun S."/>
            <person name="Shen X."/>
            <person name="Li Y."/>
            <person name="Li Y."/>
            <person name="Wang S."/>
            <person name="Li R."/>
            <person name="Zhang H."/>
            <person name="Shen G."/>
            <person name="Guo B."/>
            <person name="Wei J."/>
            <person name="Xu J."/>
            <person name="St-Pierre B."/>
            <person name="Chen S."/>
            <person name="Sun C."/>
        </authorList>
    </citation>
    <scope>NUCLEOTIDE SEQUENCE [LARGE SCALE GENOMIC DNA]</scope>
</reference>
<comment type="caution">
    <text evidence="1">The sequence shown here is derived from an EMBL/GenBank/DDBJ whole genome shotgun (WGS) entry which is preliminary data.</text>
</comment>
<proteinExistence type="predicted"/>
<dbReference type="EMBL" id="CM044705">
    <property type="protein sequence ID" value="KAI5663608.1"/>
    <property type="molecule type" value="Genomic_DNA"/>
</dbReference>
<protein>
    <submittedName>
        <fullName evidence="1">Uncharacterized protein</fullName>
    </submittedName>
</protein>
<keyword evidence="2" id="KW-1185">Reference proteome</keyword>
<evidence type="ECO:0000313" key="1">
    <source>
        <dbReference type="EMBL" id="KAI5663608.1"/>
    </source>
</evidence>
<organism evidence="1 2">
    <name type="scientific">Catharanthus roseus</name>
    <name type="common">Madagascar periwinkle</name>
    <name type="synonym">Vinca rosea</name>
    <dbReference type="NCBI Taxonomy" id="4058"/>
    <lineage>
        <taxon>Eukaryota</taxon>
        <taxon>Viridiplantae</taxon>
        <taxon>Streptophyta</taxon>
        <taxon>Embryophyta</taxon>
        <taxon>Tracheophyta</taxon>
        <taxon>Spermatophyta</taxon>
        <taxon>Magnoliopsida</taxon>
        <taxon>eudicotyledons</taxon>
        <taxon>Gunneridae</taxon>
        <taxon>Pentapetalae</taxon>
        <taxon>asterids</taxon>
        <taxon>lamiids</taxon>
        <taxon>Gentianales</taxon>
        <taxon>Apocynaceae</taxon>
        <taxon>Rauvolfioideae</taxon>
        <taxon>Vinceae</taxon>
        <taxon>Catharanthinae</taxon>
        <taxon>Catharanthus</taxon>
    </lineage>
</organism>
<accession>A0ACC0AVX0</accession>
<name>A0ACC0AVX0_CATRO</name>
<evidence type="ECO:0000313" key="2">
    <source>
        <dbReference type="Proteomes" id="UP001060085"/>
    </source>
</evidence>
<gene>
    <name evidence="1" type="ORF">M9H77_22931</name>
</gene>
<dbReference type="Proteomes" id="UP001060085">
    <property type="component" value="Linkage Group LG05"/>
</dbReference>
<sequence>MFLTYVLKRPDCNAPFWKEKFVTGLPNLFSQRIINHLQKEMGLGQIDFNLMTYGQLFAFIKQEALSACQELKFQAKYGNNTAKDQKELIFDIIQDLPPEAQKKQLEKLKALILKEESSSTRLVEPFSISKMFERYPHMNPQLKQNHTKELQTEINLLKAQIKELKERVFSVETKNLELDTQIALIQSKITKGTFKATFTAGQTKVVSEIDWSLPNIMSRQMNHWSPQIVCLCKLKES</sequence>